<reference evidence="7" key="1">
    <citation type="submission" date="2018-05" db="EMBL/GenBank/DDBJ databases">
        <title>Draft genome of Mucuna pruriens seed.</title>
        <authorList>
            <person name="Nnadi N.E."/>
            <person name="Vos R."/>
            <person name="Hasami M.H."/>
            <person name="Devisetty U.K."/>
            <person name="Aguiy J.C."/>
        </authorList>
    </citation>
    <scope>NUCLEOTIDE SEQUENCE [LARGE SCALE GENOMIC DNA]</scope>
    <source>
        <strain evidence="7">JCA_2017</strain>
    </source>
</reference>
<organism evidence="7 8">
    <name type="scientific">Mucuna pruriens</name>
    <name type="common">Velvet bean</name>
    <name type="synonym">Dolichos pruriens</name>
    <dbReference type="NCBI Taxonomy" id="157652"/>
    <lineage>
        <taxon>Eukaryota</taxon>
        <taxon>Viridiplantae</taxon>
        <taxon>Streptophyta</taxon>
        <taxon>Embryophyta</taxon>
        <taxon>Tracheophyta</taxon>
        <taxon>Spermatophyta</taxon>
        <taxon>Magnoliopsida</taxon>
        <taxon>eudicotyledons</taxon>
        <taxon>Gunneridae</taxon>
        <taxon>Pentapetalae</taxon>
        <taxon>rosids</taxon>
        <taxon>fabids</taxon>
        <taxon>Fabales</taxon>
        <taxon>Fabaceae</taxon>
        <taxon>Papilionoideae</taxon>
        <taxon>50 kb inversion clade</taxon>
        <taxon>NPAAA clade</taxon>
        <taxon>indigoferoid/millettioid clade</taxon>
        <taxon>Phaseoleae</taxon>
        <taxon>Mucuna</taxon>
    </lineage>
</organism>
<evidence type="ECO:0000256" key="5">
    <source>
        <dbReference type="SAM" id="MobiDB-lite"/>
    </source>
</evidence>
<feature type="compositionally biased region" description="Polar residues" evidence="5">
    <location>
        <begin position="880"/>
        <end position="894"/>
    </location>
</feature>
<dbReference type="AlphaFoldDB" id="A0A371GQP2"/>
<dbReference type="STRING" id="157652.A0A371GQP2"/>
<dbReference type="Proteomes" id="UP000257109">
    <property type="component" value="Unassembled WGS sequence"/>
</dbReference>
<evidence type="ECO:0000256" key="4">
    <source>
        <dbReference type="ARBA" id="ARBA00023242"/>
    </source>
</evidence>
<dbReference type="InterPro" id="IPR017884">
    <property type="entry name" value="SANT_dom"/>
</dbReference>
<keyword evidence="8" id="KW-1185">Reference proteome</keyword>
<feature type="region of interest" description="Disordered" evidence="5">
    <location>
        <begin position="537"/>
        <end position="584"/>
    </location>
</feature>
<dbReference type="InterPro" id="IPR056067">
    <property type="entry name" value="DUF7650"/>
</dbReference>
<protein>
    <recommendedName>
        <fullName evidence="6">SANT domain-containing protein</fullName>
    </recommendedName>
</protein>
<feature type="compositionally biased region" description="Polar residues" evidence="5">
    <location>
        <begin position="569"/>
        <end position="584"/>
    </location>
</feature>
<feature type="non-terminal residue" evidence="7">
    <location>
        <position position="1"/>
    </location>
</feature>
<proteinExistence type="predicted"/>
<dbReference type="OrthoDB" id="1939398at2759"/>
<dbReference type="GO" id="GO:0003714">
    <property type="term" value="F:transcription corepressor activity"/>
    <property type="evidence" value="ECO:0007669"/>
    <property type="project" value="TreeGrafter"/>
</dbReference>
<sequence>FLPPHQRNNKHVENRGLFQDPFPQVDFRTWDINVPPYSLKMDSRCFDDNKEDNEVKSAEGFGDPEMVPRVGDEYQAEIPSLITAPYHCQLMKKTSDSEITVYVQESISLGLPIPLKWAHCKFEGSCDCGTLESVTSDLGSVISEHECSEVKLKLHTASRGEETNVGGSSNFESSSKSVEKDQLRGKYLLPGLLDDQSWTDIEYNSFLLGLYIFGKNLTFLKRFVGSKNMGDILFFYYGKFFKSKEYCRWSECRKLRTKRCIYGQKIFTGWRQQELLSRLFSHLPRECQSTLVEISRNFGEGKMPFAEYVFALKDAVGIDLLIAAVGIGKGKQDLTGTAVEPTKTNHLISVRPEIPIGKACSSLTSADIIKFLRGDFRLSKARSSDLFWEAVWPRLLAKGWHSEQPKDQVVSGSKQSLVFLVPDVKKFSRRKLVKGNHYFDSISDVLNKVASDPGLLETESQATEGSVDREKRQDKRDLEDVSNRQQFHYLQSHSSKCNQDLTKFTIVDTSMVHDMNQRKVRQMRSLPFQTMSISTISSCAGESEQGTSEDSEDQVEQANASSPIEDRVQQANASSPIESWVQQANASSLIEDRVEQANASSPIEDQVGQANSSYPIEDQVEQANSSNPIEEFSDKGLSTDSSNCTRVPEALNTTKEVKYHRCHSDLHNDEHSGEINEHPFIQKMTSDCTIPCITAMHKFRDHGEFSHCSGSTSEDRKFDLNEPISPSNMHEASEGMDLSMGLENLSFPSYPAKGSPNMSNEGSVTEKHLVGEVSAENSETRMLIDLNFPQVSPELGLEMEIPSSMVILQNDNQCANTLPSPSEVIQFNATREFPDGNKEQQSILVNRRQSTRNRPLTTKALEALEYRFINSKKKRKNAECSDNNSKSKCLRVSSGTTISATSDNGIENSMVDTRAEEENVIQAYSCSINLNRGSL</sequence>
<evidence type="ECO:0000256" key="2">
    <source>
        <dbReference type="ARBA" id="ARBA00023015"/>
    </source>
</evidence>
<comment type="caution">
    <text evidence="7">The sequence shown here is derived from an EMBL/GenBank/DDBJ whole genome shotgun (WGS) entry which is preliminary data.</text>
</comment>
<keyword evidence="4" id="KW-0539">Nucleus</keyword>
<dbReference type="GO" id="GO:0005634">
    <property type="term" value="C:nucleus"/>
    <property type="evidence" value="ECO:0007669"/>
    <property type="project" value="UniProtKB-SubCell"/>
</dbReference>
<feature type="region of interest" description="Disordered" evidence="5">
    <location>
        <begin position="875"/>
        <end position="894"/>
    </location>
</feature>
<gene>
    <name evidence="7" type="ORF">CR513_24961</name>
</gene>
<dbReference type="Pfam" id="PF24662">
    <property type="entry name" value="DUF7650"/>
    <property type="match status" value="1"/>
</dbReference>
<feature type="compositionally biased region" description="Polar residues" evidence="5">
    <location>
        <begin position="537"/>
        <end position="546"/>
    </location>
</feature>
<feature type="region of interest" description="Disordered" evidence="5">
    <location>
        <begin position="456"/>
        <end position="480"/>
    </location>
</feature>
<evidence type="ECO:0000313" key="8">
    <source>
        <dbReference type="Proteomes" id="UP000257109"/>
    </source>
</evidence>
<feature type="compositionally biased region" description="Basic and acidic residues" evidence="5">
    <location>
        <begin position="466"/>
        <end position="480"/>
    </location>
</feature>
<dbReference type="PANTHER" id="PTHR13859:SF11">
    <property type="entry name" value="GRUNGE, ISOFORM J"/>
    <property type="match status" value="1"/>
</dbReference>
<keyword evidence="3" id="KW-0804">Transcription</keyword>
<dbReference type="Pfam" id="PF25826">
    <property type="entry name" value="DUF7952"/>
    <property type="match status" value="1"/>
</dbReference>
<evidence type="ECO:0000256" key="3">
    <source>
        <dbReference type="ARBA" id="ARBA00023163"/>
    </source>
</evidence>
<evidence type="ECO:0000259" key="6">
    <source>
        <dbReference type="PROSITE" id="PS51293"/>
    </source>
</evidence>
<comment type="subcellular location">
    <subcellularLocation>
        <location evidence="1">Nucleus</location>
    </subcellularLocation>
</comment>
<evidence type="ECO:0000256" key="1">
    <source>
        <dbReference type="ARBA" id="ARBA00004123"/>
    </source>
</evidence>
<dbReference type="InterPro" id="IPR057712">
    <property type="entry name" value="DUF7952"/>
</dbReference>
<feature type="domain" description="SANT" evidence="6">
    <location>
        <begin position="193"/>
        <end position="244"/>
    </location>
</feature>
<keyword evidence="2" id="KW-0805">Transcription regulation</keyword>
<dbReference type="PANTHER" id="PTHR13859">
    <property type="entry name" value="ATROPHIN-RELATED"/>
    <property type="match status" value="1"/>
</dbReference>
<name>A0A371GQP2_MUCPR</name>
<dbReference type="EMBL" id="QJKJ01004758">
    <property type="protein sequence ID" value="RDX92852.1"/>
    <property type="molecule type" value="Genomic_DNA"/>
</dbReference>
<accession>A0A371GQP2</accession>
<dbReference type="PROSITE" id="PS51293">
    <property type="entry name" value="SANT"/>
    <property type="match status" value="1"/>
</dbReference>
<evidence type="ECO:0000313" key="7">
    <source>
        <dbReference type="EMBL" id="RDX92852.1"/>
    </source>
</evidence>